<dbReference type="Pfam" id="PF03328">
    <property type="entry name" value="HpcH_HpaI"/>
    <property type="match status" value="1"/>
</dbReference>
<dbReference type="EC" id="4.1.2.52" evidence="5"/>
<dbReference type="PANTHER" id="PTHR30502">
    <property type="entry name" value="2-KETO-3-DEOXY-L-RHAMNONATE ALDOLASE"/>
    <property type="match status" value="1"/>
</dbReference>
<dbReference type="PANTHER" id="PTHR30502:SF0">
    <property type="entry name" value="PHOSPHOENOLPYRUVATE CARBOXYLASE FAMILY PROTEIN"/>
    <property type="match status" value="1"/>
</dbReference>
<dbReference type="SUPFAM" id="SSF51621">
    <property type="entry name" value="Phosphoenolpyruvate/pyruvate domain"/>
    <property type="match status" value="1"/>
</dbReference>
<evidence type="ECO:0000256" key="1">
    <source>
        <dbReference type="ARBA" id="ARBA00005568"/>
    </source>
</evidence>
<dbReference type="EMBL" id="JACHWR010000002">
    <property type="protein sequence ID" value="MBB3043233.1"/>
    <property type="molecule type" value="Genomic_DNA"/>
</dbReference>
<keyword evidence="3 5" id="KW-0456">Lyase</keyword>
<dbReference type="Gene3D" id="3.20.20.60">
    <property type="entry name" value="Phosphoenolpyruvate-binding domains"/>
    <property type="match status" value="1"/>
</dbReference>
<keyword evidence="2" id="KW-0479">Metal-binding</keyword>
<dbReference type="GO" id="GO:0005737">
    <property type="term" value="C:cytoplasm"/>
    <property type="evidence" value="ECO:0007669"/>
    <property type="project" value="TreeGrafter"/>
</dbReference>
<name>A0A7W4Z1U3_9ACTN</name>
<dbReference type="AlphaFoldDB" id="A0A7W4Z1U3"/>
<dbReference type="InterPro" id="IPR040442">
    <property type="entry name" value="Pyrv_kinase-like_dom_sf"/>
</dbReference>
<gene>
    <name evidence="5" type="ORF">FHU40_003051</name>
</gene>
<proteinExistence type="inferred from homology"/>
<comment type="caution">
    <text evidence="5">The sequence shown here is derived from an EMBL/GenBank/DDBJ whole genome shotgun (WGS) entry which is preliminary data.</text>
</comment>
<dbReference type="InterPro" id="IPR015813">
    <property type="entry name" value="Pyrv/PenolPyrv_kinase-like_dom"/>
</dbReference>
<sequence>MTSVHDTRRALRSRLADGEPVTGTFVKLGSCDVVELAAAAGLDFVVVDLEHSVLDERDAVALVRTADLCGLAALVRLPAVQPGLIARLLESGAAGIQLSTLRTVAESRQLRAACRFAPEGERSISLANRVAGFGASALADFLDQEAAAPPLLVGQIETLVAEPLDEVLRGLDVAFVGTTDLSVSLGLPAADTLDRAVDSIREGAESAGVAFGGWAATPAAAAALAPADYVVVGSDLQLLATGLRSLAGPTAHANDNPGGT</sequence>
<dbReference type="InterPro" id="IPR005000">
    <property type="entry name" value="Aldolase/citrate-lyase_domain"/>
</dbReference>
<evidence type="ECO:0000256" key="3">
    <source>
        <dbReference type="ARBA" id="ARBA00023239"/>
    </source>
</evidence>
<feature type="domain" description="HpcH/HpaI aldolase/citrate lyase" evidence="4">
    <location>
        <begin position="23"/>
        <end position="218"/>
    </location>
</feature>
<keyword evidence="6" id="KW-1185">Reference proteome</keyword>
<dbReference type="GO" id="GO:0046872">
    <property type="term" value="F:metal ion binding"/>
    <property type="evidence" value="ECO:0007669"/>
    <property type="project" value="UniProtKB-KW"/>
</dbReference>
<organism evidence="5 6">
    <name type="scientific">Nocardioides soli</name>
    <dbReference type="NCBI Taxonomy" id="1036020"/>
    <lineage>
        <taxon>Bacteria</taxon>
        <taxon>Bacillati</taxon>
        <taxon>Actinomycetota</taxon>
        <taxon>Actinomycetes</taxon>
        <taxon>Propionibacteriales</taxon>
        <taxon>Nocardioidaceae</taxon>
        <taxon>Nocardioides</taxon>
    </lineage>
</organism>
<dbReference type="Proteomes" id="UP000589626">
    <property type="component" value="Unassembled WGS sequence"/>
</dbReference>
<comment type="similarity">
    <text evidence="1">Belongs to the HpcH/HpaI aldolase family.</text>
</comment>
<evidence type="ECO:0000313" key="5">
    <source>
        <dbReference type="EMBL" id="MBB3043233.1"/>
    </source>
</evidence>
<accession>A0A7W4Z1U3</accession>
<dbReference type="GO" id="GO:0016832">
    <property type="term" value="F:aldehyde-lyase activity"/>
    <property type="evidence" value="ECO:0007669"/>
    <property type="project" value="TreeGrafter"/>
</dbReference>
<reference evidence="5 6" key="1">
    <citation type="submission" date="2020-08" db="EMBL/GenBank/DDBJ databases">
        <title>Sequencing the genomes of 1000 actinobacteria strains.</title>
        <authorList>
            <person name="Klenk H.-P."/>
        </authorList>
    </citation>
    <scope>NUCLEOTIDE SEQUENCE [LARGE SCALE GENOMIC DNA]</scope>
    <source>
        <strain evidence="5 6">DSM 105498</strain>
    </source>
</reference>
<evidence type="ECO:0000256" key="2">
    <source>
        <dbReference type="ARBA" id="ARBA00022723"/>
    </source>
</evidence>
<evidence type="ECO:0000259" key="4">
    <source>
        <dbReference type="Pfam" id="PF03328"/>
    </source>
</evidence>
<evidence type="ECO:0000313" key="6">
    <source>
        <dbReference type="Proteomes" id="UP000589626"/>
    </source>
</evidence>
<dbReference type="RefSeq" id="WP_183593112.1">
    <property type="nucleotide sequence ID" value="NZ_JACHWR010000002.1"/>
</dbReference>
<dbReference type="InterPro" id="IPR050251">
    <property type="entry name" value="HpcH-HpaI_aldolase"/>
</dbReference>
<protein>
    <submittedName>
        <fullName evidence="5">4-hydroxy-2-oxoheptanedioate aldolase</fullName>
        <ecNumber evidence="5">4.1.2.52</ecNumber>
    </submittedName>
</protein>